<evidence type="ECO:0000256" key="7">
    <source>
        <dbReference type="ARBA" id="ARBA00023237"/>
    </source>
</evidence>
<dbReference type="GO" id="GO:0015288">
    <property type="term" value="F:porin activity"/>
    <property type="evidence" value="ECO:0007669"/>
    <property type="project" value="TreeGrafter"/>
</dbReference>
<evidence type="ECO:0000313" key="8">
    <source>
        <dbReference type="EMBL" id="BAK85214.1"/>
    </source>
</evidence>
<dbReference type="InterPro" id="IPR003423">
    <property type="entry name" value="OMP_efflux"/>
</dbReference>
<keyword evidence="3" id="KW-0813">Transport</keyword>
<evidence type="ECO:0000256" key="5">
    <source>
        <dbReference type="ARBA" id="ARBA00022692"/>
    </source>
</evidence>
<dbReference type="PANTHER" id="PTHR30026:SF22">
    <property type="entry name" value="OUTER MEMBRANE EFFLUX PROTEIN"/>
    <property type="match status" value="1"/>
</dbReference>
<protein>
    <submittedName>
        <fullName evidence="8">Secretion system type I outer membrane protein</fullName>
    </submittedName>
</protein>
<dbReference type="HOGENOM" id="CLU_012817_0_1_5"/>
<dbReference type="STRING" id="634177.GLX_28020"/>
<sequence length="507" mass="54195">MPRLTPGQYPAARHAMGLRPHMVCQAAGGIMKGNWVIGTGSAAILCYGTALARTPHMDPSGTEVPHTLQAALAAAYLTNPVLRQERANLRATDEQVSQALGGWRPTITGTASMSYYSGVTRMAPTAGESGYARQYDTPGYSGGVSIAQPIYTGGKTTATTHKARHAVMAERARLIVAEQLVFTDVVNAYINVVEDEQILSIDINNEQVYAAQLRATELRAHGGEITHTDVAQAQGALANARAVRQLAEGTLQADRATYRQVVGTDAPDNLTPPQPLVLPLHTEQETMAMAVQNNPQVVAALFDEASKKDAVGVAFAALMPTISAQAAYMHGINQDEGRSLANNKYAVVSASLPLYQGGGEYAAVRMARQQAAEAAQAVDVQRRTAVQLAAASWQRMQANRAAIDSNREAVTADATALHGMQRQAIVGTTTTLAVLQQQETLLQAQIALVRSAGNLVQSTYQATAAIGRLTAHDLNLDVPLYDERAYYRAVHDRLWGISDYATSQPGR</sequence>
<dbReference type="Pfam" id="PF02321">
    <property type="entry name" value="OEP"/>
    <property type="match status" value="2"/>
</dbReference>
<dbReference type="PATRIC" id="fig|634177.7.peg.3118"/>
<comment type="similarity">
    <text evidence="2">Belongs to the outer membrane factor (OMF) (TC 1.B.17) family.</text>
</comment>
<evidence type="ECO:0000256" key="4">
    <source>
        <dbReference type="ARBA" id="ARBA00022452"/>
    </source>
</evidence>
<proteinExistence type="inferred from homology"/>
<gene>
    <name evidence="8" type="ordered locus">GLX_28020</name>
</gene>
<name>G2I3P7_KOMMN</name>
<dbReference type="Gene3D" id="1.20.1600.10">
    <property type="entry name" value="Outer membrane efflux proteins (OEP)"/>
    <property type="match status" value="1"/>
</dbReference>
<keyword evidence="4" id="KW-1134">Transmembrane beta strand</keyword>
<dbReference type="Proteomes" id="UP000009044">
    <property type="component" value="Chromosome"/>
</dbReference>
<accession>G2I3P7</accession>
<evidence type="ECO:0000256" key="1">
    <source>
        <dbReference type="ARBA" id="ARBA00004442"/>
    </source>
</evidence>
<dbReference type="GO" id="GO:0015562">
    <property type="term" value="F:efflux transmembrane transporter activity"/>
    <property type="evidence" value="ECO:0007669"/>
    <property type="project" value="InterPro"/>
</dbReference>
<dbReference type="KEGG" id="gxy:GLX_28020"/>
<dbReference type="PANTHER" id="PTHR30026">
    <property type="entry name" value="OUTER MEMBRANE PROTEIN TOLC"/>
    <property type="match status" value="1"/>
</dbReference>
<dbReference type="InterPro" id="IPR051906">
    <property type="entry name" value="TolC-like"/>
</dbReference>
<dbReference type="EMBL" id="AP012159">
    <property type="protein sequence ID" value="BAK85214.1"/>
    <property type="molecule type" value="Genomic_DNA"/>
</dbReference>
<dbReference type="eggNOG" id="COG1538">
    <property type="taxonomic scope" value="Bacteria"/>
</dbReference>
<keyword evidence="7" id="KW-0998">Cell outer membrane</keyword>
<evidence type="ECO:0000313" key="9">
    <source>
        <dbReference type="Proteomes" id="UP000009044"/>
    </source>
</evidence>
<reference evidence="9" key="1">
    <citation type="journal article" date="2011" name="J. Bacteriol.">
        <title>Complete genome sequence of NBRC 3288, a unique cellulose-nonproducing strain of Gluconacetobacter xylinus isolated from vinegar.</title>
        <authorList>
            <person name="Ogino H."/>
            <person name="Azuma Y."/>
            <person name="Hosoyama A."/>
            <person name="Nakazawa H."/>
            <person name="Matsutani M."/>
            <person name="Hasegawa A."/>
            <person name="Otsuyama K."/>
            <person name="Matsushita K."/>
            <person name="Fujita N."/>
            <person name="Shirai M."/>
        </authorList>
    </citation>
    <scope>NUCLEOTIDE SEQUENCE [LARGE SCALE GENOMIC DNA]</scope>
    <source>
        <strain evidence="9">NBRC 3288 / BCRC 11682 / LMG 1693</strain>
    </source>
</reference>
<dbReference type="GO" id="GO:1990281">
    <property type="term" value="C:efflux pump complex"/>
    <property type="evidence" value="ECO:0007669"/>
    <property type="project" value="TreeGrafter"/>
</dbReference>
<dbReference type="SUPFAM" id="SSF56954">
    <property type="entry name" value="Outer membrane efflux proteins (OEP)"/>
    <property type="match status" value="1"/>
</dbReference>
<dbReference type="AlphaFoldDB" id="G2I3P7"/>
<keyword evidence="5" id="KW-0812">Transmembrane</keyword>
<dbReference type="GO" id="GO:0009279">
    <property type="term" value="C:cell outer membrane"/>
    <property type="evidence" value="ECO:0007669"/>
    <property type="project" value="UniProtKB-SubCell"/>
</dbReference>
<evidence type="ECO:0000256" key="6">
    <source>
        <dbReference type="ARBA" id="ARBA00023136"/>
    </source>
</evidence>
<evidence type="ECO:0000256" key="2">
    <source>
        <dbReference type="ARBA" id="ARBA00007613"/>
    </source>
</evidence>
<organism evidence="8 9">
    <name type="scientific">Komagataeibacter medellinensis (strain NBRC 3288 / BCRC 11682 / LMG 1693 / Kondo 51)</name>
    <name type="common">Gluconacetobacter medellinensis</name>
    <dbReference type="NCBI Taxonomy" id="634177"/>
    <lineage>
        <taxon>Bacteria</taxon>
        <taxon>Pseudomonadati</taxon>
        <taxon>Pseudomonadota</taxon>
        <taxon>Alphaproteobacteria</taxon>
        <taxon>Acetobacterales</taxon>
        <taxon>Acetobacteraceae</taxon>
        <taxon>Komagataeibacter</taxon>
    </lineage>
</organism>
<dbReference type="InterPro" id="IPR010130">
    <property type="entry name" value="T1SS_OMP_TolC"/>
</dbReference>
<evidence type="ECO:0000256" key="3">
    <source>
        <dbReference type="ARBA" id="ARBA00022448"/>
    </source>
</evidence>
<comment type="subcellular location">
    <subcellularLocation>
        <location evidence="1">Cell outer membrane</location>
    </subcellularLocation>
</comment>
<keyword evidence="6" id="KW-0472">Membrane</keyword>
<dbReference type="NCBIfam" id="TIGR01844">
    <property type="entry name" value="type_I_sec_TolC"/>
    <property type="match status" value="1"/>
</dbReference>